<comment type="caution">
    <text evidence="1">The sequence shown here is derived from an EMBL/GenBank/DDBJ whole genome shotgun (WGS) entry which is preliminary data.</text>
</comment>
<evidence type="ECO:0000313" key="1">
    <source>
        <dbReference type="EMBL" id="KAK4521968.1"/>
    </source>
</evidence>
<dbReference type="EMBL" id="JASEJX010000001">
    <property type="protein sequence ID" value="KAK4521968.1"/>
    <property type="molecule type" value="Genomic_DNA"/>
</dbReference>
<dbReference type="Proteomes" id="UP001304243">
    <property type="component" value="Unassembled WGS sequence"/>
</dbReference>
<organism evidence="1 2">
    <name type="scientific">Mucor velutinosus</name>
    <dbReference type="NCBI Taxonomy" id="708070"/>
    <lineage>
        <taxon>Eukaryota</taxon>
        <taxon>Fungi</taxon>
        <taxon>Fungi incertae sedis</taxon>
        <taxon>Mucoromycota</taxon>
        <taxon>Mucoromycotina</taxon>
        <taxon>Mucoromycetes</taxon>
        <taxon>Mucorales</taxon>
        <taxon>Mucorineae</taxon>
        <taxon>Mucoraceae</taxon>
        <taxon>Mucor</taxon>
    </lineage>
</organism>
<proteinExistence type="predicted"/>
<accession>A0AAN7DS47</accession>
<dbReference type="GeneID" id="89948193"/>
<sequence>MNIEAEFRTDLNGWLEYEKKYNSSLQREKLQASDRQLDQLLKSLGSTLSYYNHSPEALMALHNIVFYNTIHSQDNAVDFNMVNFPNAIDHYILYHICEHFDLHKYTTQKLWKMTAQDALQFIMRTADATNKPLRHFHPILFKLIQRNAHFDGITDQILQQFIVDQIKVDDKAGLATHYLPAILQTLYDYVLENTQLAKIEPNQARIIQNSTHRLSWFASSIPYLIMKKSPNVTISETCYSLIRSIFQLKGTSLPSYMREIPEPKTITIPIQTCQNARVQQHDLKYDWNKLIKQQDANTTTHEQAFLVICWHLQSKCLVTGTQSLCDADEKSGFDRLEEKVREKIVKNNVAKCQLWCIFSIRNRASFWKSTLKVVVQFMDLWIRDVVDTRCADIFASLIAKEDLMMVLYGHILKHVQHYQRSNSRDTKLLINNLCHLLETCIAHVHDKDDLIHFRDDVLKQRRREADDIHLPTFRSIDLWNIPFKSDLIKVCNQITIDDDDNSGLYGQDAPDDVIMKLIKLSIIWPYQVVQELVLACVRNKNQFRAIIPILNMLGNLCTFRKSSSCSSLLLTVVRDTVSMLLESKDLLSNQQNIAHFIKGCLANQFTENHPIILTPNCLVPDQPTRMLLDIPDILNDFVLPPMVQFTQQPTTIDIQLIQFNLYLLDSFCQYKHDNDSGWHHVRTMHTPLNESDLPAVLYCSSETLVHCLTFIMDLREQDEKHGVRLQDWEAALNYIDKFTLISIYGLTAAPSRFTTLQQYFETSLTAFRWETQLLWYPFIKHRSLRVPAPFFRITGSLNQVFEADSTETRVQQSTEGWQCFFKACKLSTELTDALFQRQIQWEYNLLLLWKHPAENEILRNGLEHALHPKSSLSVSSEYPKLLNHFLYKLYDSFDFYPVLQDERHYTNKSILPIISQLSRHQGIRSYFVVLCTVQLLKPKARNTEAKENSFHNDKQDLYYLSCLIKVIQDITHWGNISKDGQTASYNKLKERLNQETETDDATAHCYYYPLLNTEKLRSDRALAILTLYHLSSVDLNETQTEVVHRLAMQIIEGLVDMESRQQFERMLQQQPKKRIANYKKKSKVNENRCKKMRLRPILSCEEAALLKPVLLAQQAHFGLSQALGLHTCGSDSNDQDQKTLYFL</sequence>
<reference evidence="1 2" key="1">
    <citation type="submission" date="2022-11" db="EMBL/GenBank/DDBJ databases">
        <title>Mucor velutinosus strain NIH1002 WGS.</title>
        <authorList>
            <person name="Subramanian P."/>
            <person name="Mullikin J.C."/>
            <person name="Segre J.A."/>
            <person name="Zelazny A.M."/>
        </authorList>
    </citation>
    <scope>NUCLEOTIDE SEQUENCE [LARGE SCALE GENOMIC DNA]</scope>
    <source>
        <strain evidence="1 2">NIH1002</strain>
    </source>
</reference>
<dbReference type="AlphaFoldDB" id="A0AAN7DS47"/>
<gene>
    <name evidence="1" type="ORF">ATC70_004507</name>
</gene>
<dbReference type="RefSeq" id="XP_064688634.1">
    <property type="nucleotide sequence ID" value="XM_064823809.1"/>
</dbReference>
<protein>
    <submittedName>
        <fullName evidence="1">Uncharacterized protein</fullName>
    </submittedName>
</protein>
<keyword evidence="2" id="KW-1185">Reference proteome</keyword>
<evidence type="ECO:0000313" key="2">
    <source>
        <dbReference type="Proteomes" id="UP001304243"/>
    </source>
</evidence>
<name>A0AAN7DS47_9FUNG</name>